<dbReference type="CDD" id="cd12830">
    <property type="entry name" value="MtCorA-like"/>
    <property type="match status" value="1"/>
</dbReference>
<evidence type="ECO:0000256" key="4">
    <source>
        <dbReference type="ARBA" id="ARBA00022475"/>
    </source>
</evidence>
<keyword evidence="6 8" id="KW-1133">Transmembrane helix</keyword>
<evidence type="ECO:0000313" key="9">
    <source>
        <dbReference type="EMBL" id="MFC7268735.1"/>
    </source>
</evidence>
<dbReference type="SUPFAM" id="SSF144083">
    <property type="entry name" value="Magnesium transport protein CorA, transmembrane region"/>
    <property type="match status" value="1"/>
</dbReference>
<dbReference type="RefSeq" id="WP_262873613.1">
    <property type="nucleotide sequence ID" value="NZ_BAABKW010000002.1"/>
</dbReference>
<gene>
    <name evidence="9" type="ORF">ACFQRL_07175</name>
</gene>
<feature type="transmembrane region" description="Helical" evidence="8">
    <location>
        <begin position="311"/>
        <end position="331"/>
    </location>
</feature>
<keyword evidence="7 8" id="KW-0472">Membrane</keyword>
<dbReference type="PANTHER" id="PTHR46494:SF1">
    <property type="entry name" value="CORA FAMILY METAL ION TRANSPORTER (EUROFUNG)"/>
    <property type="match status" value="1"/>
</dbReference>
<proteinExistence type="inferred from homology"/>
<organism evidence="9 10">
    <name type="scientific">Microbacterium fluvii</name>
    <dbReference type="NCBI Taxonomy" id="415215"/>
    <lineage>
        <taxon>Bacteria</taxon>
        <taxon>Bacillati</taxon>
        <taxon>Actinomycetota</taxon>
        <taxon>Actinomycetes</taxon>
        <taxon>Micrococcales</taxon>
        <taxon>Microbacteriaceae</taxon>
        <taxon>Microbacterium</taxon>
    </lineage>
</organism>
<comment type="similarity">
    <text evidence="2">Belongs to the CorA metal ion transporter (MIT) (TC 1.A.35) family.</text>
</comment>
<evidence type="ECO:0000256" key="8">
    <source>
        <dbReference type="SAM" id="Phobius"/>
    </source>
</evidence>
<dbReference type="Gene3D" id="3.30.460.20">
    <property type="entry name" value="CorA soluble domain-like"/>
    <property type="match status" value="1"/>
</dbReference>
<keyword evidence="3" id="KW-0813">Transport</keyword>
<dbReference type="PANTHER" id="PTHR46494">
    <property type="entry name" value="CORA FAMILY METAL ION TRANSPORTER (EUROFUNG)"/>
    <property type="match status" value="1"/>
</dbReference>
<dbReference type="Pfam" id="PF01544">
    <property type="entry name" value="CorA"/>
    <property type="match status" value="1"/>
</dbReference>
<evidence type="ECO:0000256" key="1">
    <source>
        <dbReference type="ARBA" id="ARBA00004651"/>
    </source>
</evidence>
<keyword evidence="5 8" id="KW-0812">Transmembrane</keyword>
<dbReference type="InterPro" id="IPR002523">
    <property type="entry name" value="MgTranspt_CorA/ZnTranspt_ZntB"/>
</dbReference>
<evidence type="ECO:0000256" key="7">
    <source>
        <dbReference type="ARBA" id="ARBA00023136"/>
    </source>
</evidence>
<dbReference type="InterPro" id="IPR045863">
    <property type="entry name" value="CorA_TM1_TM2"/>
</dbReference>
<accession>A0ABW2HH07</accession>
<comment type="subcellular location">
    <subcellularLocation>
        <location evidence="1">Cell membrane</location>
        <topology evidence="1">Multi-pass membrane protein</topology>
    </subcellularLocation>
</comment>
<evidence type="ECO:0000256" key="6">
    <source>
        <dbReference type="ARBA" id="ARBA00022989"/>
    </source>
</evidence>
<dbReference type="Proteomes" id="UP001596507">
    <property type="component" value="Unassembled WGS sequence"/>
</dbReference>
<evidence type="ECO:0000256" key="5">
    <source>
        <dbReference type="ARBA" id="ARBA00022692"/>
    </source>
</evidence>
<dbReference type="EMBL" id="JBHTBE010000001">
    <property type="protein sequence ID" value="MFC7268735.1"/>
    <property type="molecule type" value="Genomic_DNA"/>
</dbReference>
<protein>
    <submittedName>
        <fullName evidence="9">Magnesium and cobalt transport protein CorA</fullName>
    </submittedName>
</protein>
<feature type="transmembrane region" description="Helical" evidence="8">
    <location>
        <begin position="280"/>
        <end position="299"/>
    </location>
</feature>
<keyword evidence="10" id="KW-1185">Reference proteome</keyword>
<keyword evidence="4" id="KW-1003">Cell membrane</keyword>
<name>A0ABW2HH07_9MICO</name>
<evidence type="ECO:0000256" key="3">
    <source>
        <dbReference type="ARBA" id="ARBA00022448"/>
    </source>
</evidence>
<reference evidence="10" key="1">
    <citation type="journal article" date="2019" name="Int. J. Syst. Evol. Microbiol.">
        <title>The Global Catalogue of Microorganisms (GCM) 10K type strain sequencing project: providing services to taxonomists for standard genome sequencing and annotation.</title>
        <authorList>
            <consortium name="The Broad Institute Genomics Platform"/>
            <consortium name="The Broad Institute Genome Sequencing Center for Infectious Disease"/>
            <person name="Wu L."/>
            <person name="Ma J."/>
        </authorList>
    </citation>
    <scope>NUCLEOTIDE SEQUENCE [LARGE SCALE GENOMIC DNA]</scope>
    <source>
        <strain evidence="10">CGMCC 1.15772</strain>
    </source>
</reference>
<evidence type="ECO:0000256" key="2">
    <source>
        <dbReference type="ARBA" id="ARBA00009765"/>
    </source>
</evidence>
<dbReference type="SUPFAM" id="SSF143865">
    <property type="entry name" value="CorA soluble domain-like"/>
    <property type="match status" value="1"/>
</dbReference>
<sequence length="337" mass="38115">MSVIDTAVYLDGELVARASDPFAAIHEARSRGGLVWIGLRRTDAAELQVLADLLRLHPLAVRDCLRGHQRAKLEKFGEMAFLVLQPAQYHDDTETVEVSEVDLFVGPDYIVTVQEDDAVDTDAVRARLETHPEVLRRGSYGIVWALIEEVINGYRPVTDGVENDIDEIEAQLLSEQPQVSHRIFALQREVIDLQHATTPLVDMLEQLEQVVADREAPLRAEALRLSRERAQHVVERVDGFRHTLESALTVHATLVEQQNNESMRRMTEQSLLQNDQVKKISSWAAIGLAPTVITGIYGMNFRYMPELDQPWGYPFALGLMIAVSSLLYVVFKKRDWL</sequence>
<evidence type="ECO:0000313" key="10">
    <source>
        <dbReference type="Proteomes" id="UP001596507"/>
    </source>
</evidence>
<dbReference type="Gene3D" id="1.20.58.340">
    <property type="entry name" value="Magnesium transport protein CorA, transmembrane region"/>
    <property type="match status" value="2"/>
</dbReference>
<dbReference type="InterPro" id="IPR045861">
    <property type="entry name" value="CorA_cytoplasmic_dom"/>
</dbReference>
<comment type="caution">
    <text evidence="9">The sequence shown here is derived from an EMBL/GenBank/DDBJ whole genome shotgun (WGS) entry which is preliminary data.</text>
</comment>